<feature type="transmembrane region" description="Helical" evidence="2">
    <location>
        <begin position="12"/>
        <end position="33"/>
    </location>
</feature>
<dbReference type="PANTHER" id="PTHR30367:SF1">
    <property type="entry name" value="MULTIDRUG RESISTANCE PROTEIN MDTN"/>
    <property type="match status" value="1"/>
</dbReference>
<comment type="caution">
    <text evidence="5">The sequence shown here is derived from an EMBL/GenBank/DDBJ whole genome shotgun (WGS) entry which is preliminary data.</text>
</comment>
<dbReference type="Pfam" id="PF25963">
    <property type="entry name" value="Beta-barrel_AAEA"/>
    <property type="match status" value="1"/>
</dbReference>
<evidence type="ECO:0000313" key="5">
    <source>
        <dbReference type="EMBL" id="MBB6168895.1"/>
    </source>
</evidence>
<dbReference type="Pfam" id="PF25917">
    <property type="entry name" value="BSH_RND"/>
    <property type="match status" value="1"/>
</dbReference>
<name>A0A841K9C1_9HYPH</name>
<keyword evidence="2" id="KW-0472">Membrane</keyword>
<keyword evidence="1" id="KW-0175">Coiled coil</keyword>
<dbReference type="PANTHER" id="PTHR30367">
    <property type="entry name" value="P-HYDROXYBENZOIC ACID EFFLUX PUMP SUBUNIT AAEA-RELATED"/>
    <property type="match status" value="1"/>
</dbReference>
<dbReference type="InterPro" id="IPR058625">
    <property type="entry name" value="MdtA-like_BSH"/>
</dbReference>
<dbReference type="NCBIfam" id="NF007785">
    <property type="entry name" value="PRK10476.1"/>
    <property type="match status" value="1"/>
</dbReference>
<reference evidence="5 6" key="1">
    <citation type="submission" date="2020-08" db="EMBL/GenBank/DDBJ databases">
        <title>Genomic Encyclopedia of Type Strains, Phase IV (KMG-IV): sequencing the most valuable type-strain genomes for metagenomic binning, comparative biology and taxonomic classification.</title>
        <authorList>
            <person name="Goeker M."/>
        </authorList>
    </citation>
    <scope>NUCLEOTIDE SEQUENCE [LARGE SCALE GENOMIC DNA]</scope>
    <source>
        <strain evidence="5 6">DSM 101465</strain>
    </source>
</reference>
<evidence type="ECO:0000256" key="2">
    <source>
        <dbReference type="SAM" id="Phobius"/>
    </source>
</evidence>
<dbReference type="Gene3D" id="1.10.287.470">
    <property type="entry name" value="Helix hairpin bin"/>
    <property type="match status" value="1"/>
</dbReference>
<dbReference type="AlphaFoldDB" id="A0A841K9C1"/>
<dbReference type="InterPro" id="IPR058634">
    <property type="entry name" value="AaeA-lik-b-barrel"/>
</dbReference>
<sequence length="349" mass="37128">MSEVSQQRRGKVVGAAASIVIIAVAGLLVWRFLHRADTNPLSQEATLSAESIPVSASVAGRIVIMNVAANQAVKKGDLLFALDPEPYRLARDQAAADLRMAEAALADKRRAVVAEQSNAVIAEEQIARARNNLELASQTLARLEALRPKGYVSAQEVDAARTAKQDADVSLRQAKRQKEAADALIGSLAAAEALVEARRAALALAERALADTQVRAPFDGKVSALTAGVGEYVLPGQSAFMLINTGTWYAVAPYVETELTAISVGNCATVYALADRTVPIRGVVESISWGVASESTINLPRSLPVSPKSLDWVRIAQRFPVRIRLINPPDGLMRVGASATATVHHGKRC</sequence>
<evidence type="ECO:0000259" key="4">
    <source>
        <dbReference type="Pfam" id="PF25963"/>
    </source>
</evidence>
<feature type="domain" description="Multidrug resistance protein MdtA-like barrel-sandwich hybrid" evidence="3">
    <location>
        <begin position="52"/>
        <end position="243"/>
    </location>
</feature>
<evidence type="ECO:0000256" key="1">
    <source>
        <dbReference type="SAM" id="Coils"/>
    </source>
</evidence>
<dbReference type="RefSeq" id="WP_183335210.1">
    <property type="nucleotide sequence ID" value="NZ_BMHX01000005.1"/>
</dbReference>
<dbReference type="SUPFAM" id="SSF111369">
    <property type="entry name" value="HlyD-like secretion proteins"/>
    <property type="match status" value="2"/>
</dbReference>
<protein>
    <submittedName>
        <fullName evidence="5">Multidrug efflux system membrane fusion protein</fullName>
    </submittedName>
</protein>
<evidence type="ECO:0000259" key="3">
    <source>
        <dbReference type="Pfam" id="PF25917"/>
    </source>
</evidence>
<evidence type="ECO:0000313" key="6">
    <source>
        <dbReference type="Proteomes" id="UP000588017"/>
    </source>
</evidence>
<dbReference type="InterPro" id="IPR050393">
    <property type="entry name" value="MFP_Efflux_Pump"/>
</dbReference>
<dbReference type="EMBL" id="JACHEH010000005">
    <property type="protein sequence ID" value="MBB6168895.1"/>
    <property type="molecule type" value="Genomic_DNA"/>
</dbReference>
<keyword evidence="2" id="KW-1133">Transmembrane helix</keyword>
<keyword evidence="6" id="KW-1185">Reference proteome</keyword>
<organism evidence="5 6">
    <name type="scientific">Chelatococcus composti</name>
    <dbReference type="NCBI Taxonomy" id="1743235"/>
    <lineage>
        <taxon>Bacteria</taxon>
        <taxon>Pseudomonadati</taxon>
        <taxon>Pseudomonadota</taxon>
        <taxon>Alphaproteobacteria</taxon>
        <taxon>Hyphomicrobiales</taxon>
        <taxon>Chelatococcaceae</taxon>
        <taxon>Chelatococcus</taxon>
    </lineage>
</organism>
<feature type="coiled-coil region" evidence="1">
    <location>
        <begin position="91"/>
        <end position="146"/>
    </location>
</feature>
<proteinExistence type="predicted"/>
<dbReference type="Proteomes" id="UP000588017">
    <property type="component" value="Unassembled WGS sequence"/>
</dbReference>
<feature type="domain" description="p-hydroxybenzoic acid efflux pump subunit AaeA-like beta-barrel" evidence="4">
    <location>
        <begin position="248"/>
        <end position="343"/>
    </location>
</feature>
<dbReference type="Gene3D" id="2.40.50.100">
    <property type="match status" value="1"/>
</dbReference>
<dbReference type="Gene3D" id="2.40.30.170">
    <property type="match status" value="1"/>
</dbReference>
<keyword evidence="2" id="KW-0812">Transmembrane</keyword>
<accession>A0A841K9C1</accession>
<gene>
    <name evidence="5" type="ORF">HNQ73_002532</name>
</gene>